<protein>
    <submittedName>
        <fullName evidence="1">10988_t:CDS:1</fullName>
    </submittedName>
</protein>
<comment type="caution">
    <text evidence="1">The sequence shown here is derived from an EMBL/GenBank/DDBJ whole genome shotgun (WGS) entry which is preliminary data.</text>
</comment>
<gene>
    <name evidence="1" type="ORF">RPERSI_LOCUS15443</name>
</gene>
<sequence>MSYLVFYLKKEVENTKNEYLRAPENEKQEWLKKRTMIQQTSLQLTHQSSFAIPNDFNFE</sequence>
<dbReference type="Proteomes" id="UP000789920">
    <property type="component" value="Unassembled WGS sequence"/>
</dbReference>
<name>A0ACA9QTX9_9GLOM</name>
<feature type="non-terminal residue" evidence="1">
    <location>
        <position position="1"/>
    </location>
</feature>
<organism evidence="1 2">
    <name type="scientific">Racocetra persica</name>
    <dbReference type="NCBI Taxonomy" id="160502"/>
    <lineage>
        <taxon>Eukaryota</taxon>
        <taxon>Fungi</taxon>
        <taxon>Fungi incertae sedis</taxon>
        <taxon>Mucoromycota</taxon>
        <taxon>Glomeromycotina</taxon>
        <taxon>Glomeromycetes</taxon>
        <taxon>Diversisporales</taxon>
        <taxon>Gigasporaceae</taxon>
        <taxon>Racocetra</taxon>
    </lineage>
</organism>
<reference evidence="1" key="1">
    <citation type="submission" date="2021-06" db="EMBL/GenBank/DDBJ databases">
        <authorList>
            <person name="Kallberg Y."/>
            <person name="Tangrot J."/>
            <person name="Rosling A."/>
        </authorList>
    </citation>
    <scope>NUCLEOTIDE SEQUENCE</scope>
    <source>
        <strain evidence="1">MA461A</strain>
    </source>
</reference>
<proteinExistence type="predicted"/>
<keyword evidence="2" id="KW-1185">Reference proteome</keyword>
<evidence type="ECO:0000313" key="1">
    <source>
        <dbReference type="EMBL" id="CAG8762920.1"/>
    </source>
</evidence>
<dbReference type="EMBL" id="CAJVQC010037100">
    <property type="protein sequence ID" value="CAG8762920.1"/>
    <property type="molecule type" value="Genomic_DNA"/>
</dbReference>
<evidence type="ECO:0000313" key="2">
    <source>
        <dbReference type="Proteomes" id="UP000789920"/>
    </source>
</evidence>
<accession>A0ACA9QTX9</accession>